<accession>A0A4R4YDQ0</accession>
<dbReference type="EMBL" id="SMKQ01000121">
    <property type="protein sequence ID" value="TDD42763.1"/>
    <property type="molecule type" value="Genomic_DNA"/>
</dbReference>
<gene>
    <name evidence="1" type="ORF">E1286_30035</name>
</gene>
<sequence>MGCDILEVGYPSRGGVDVDRHSQLWDVCSLFLTGTGVSDDHSGQDWLGQESNFVTWAHSPSRELADLLAALASGRVFFGDPARFSGVIDLQVDGGAPMGSVTTSAAATRAVRAILTGLPAGGVVRIVQGTVDLAGPAKPEPGTTFTEMPAYAWSRGYVDLPVDTRSPRFVRLEVRDRTGRVIALSNPVWLLRDVPAGGIPAARS</sequence>
<dbReference type="OrthoDB" id="3309475at2"/>
<proteinExistence type="predicted"/>
<name>A0A4R4YDQ0_9ACTN</name>
<dbReference type="RefSeq" id="WP_132617864.1">
    <property type="nucleotide sequence ID" value="NZ_SMKQ01000121.1"/>
</dbReference>
<reference evidence="1 2" key="1">
    <citation type="submission" date="2019-03" db="EMBL/GenBank/DDBJ databases">
        <title>Draft genome sequences of novel Actinobacteria.</title>
        <authorList>
            <person name="Sahin N."/>
            <person name="Ay H."/>
            <person name="Saygin H."/>
        </authorList>
    </citation>
    <scope>NUCLEOTIDE SEQUENCE [LARGE SCALE GENOMIC DNA]</scope>
    <source>
        <strain evidence="1 2">CH32</strain>
    </source>
</reference>
<organism evidence="1 2">
    <name type="scientific">Nonomuraea terrae</name>
    <dbReference type="NCBI Taxonomy" id="2530383"/>
    <lineage>
        <taxon>Bacteria</taxon>
        <taxon>Bacillati</taxon>
        <taxon>Actinomycetota</taxon>
        <taxon>Actinomycetes</taxon>
        <taxon>Streptosporangiales</taxon>
        <taxon>Streptosporangiaceae</taxon>
        <taxon>Nonomuraea</taxon>
    </lineage>
</organism>
<comment type="caution">
    <text evidence="1">The sequence shown here is derived from an EMBL/GenBank/DDBJ whole genome shotgun (WGS) entry which is preliminary data.</text>
</comment>
<dbReference type="AlphaFoldDB" id="A0A4R4YDQ0"/>
<dbReference type="Proteomes" id="UP000295302">
    <property type="component" value="Unassembled WGS sequence"/>
</dbReference>
<keyword evidence="2" id="KW-1185">Reference proteome</keyword>
<protein>
    <submittedName>
        <fullName evidence="1">Uncharacterized protein</fullName>
    </submittedName>
</protein>
<evidence type="ECO:0000313" key="2">
    <source>
        <dbReference type="Proteomes" id="UP000295302"/>
    </source>
</evidence>
<evidence type="ECO:0000313" key="1">
    <source>
        <dbReference type="EMBL" id="TDD42763.1"/>
    </source>
</evidence>